<evidence type="ECO:0000313" key="5">
    <source>
        <dbReference type="Proteomes" id="UP001589609"/>
    </source>
</evidence>
<evidence type="ECO:0000313" key="4">
    <source>
        <dbReference type="EMBL" id="MFB9758204.1"/>
    </source>
</evidence>
<accession>A0ABV5WC85</accession>
<dbReference type="EMBL" id="JBHMAF010000021">
    <property type="protein sequence ID" value="MFB9758204.1"/>
    <property type="molecule type" value="Genomic_DNA"/>
</dbReference>
<keyword evidence="5" id="KW-1185">Reference proteome</keyword>
<name>A0ABV5WC85_9BACI</name>
<proteinExistence type="predicted"/>
<evidence type="ECO:0000256" key="2">
    <source>
        <dbReference type="ARBA" id="ARBA00023163"/>
    </source>
</evidence>
<dbReference type="Gene3D" id="1.10.10.60">
    <property type="entry name" value="Homeodomain-like"/>
    <property type="match status" value="1"/>
</dbReference>
<dbReference type="Proteomes" id="UP001589609">
    <property type="component" value="Unassembled WGS sequence"/>
</dbReference>
<evidence type="ECO:0000256" key="1">
    <source>
        <dbReference type="ARBA" id="ARBA00023015"/>
    </source>
</evidence>
<reference evidence="4 5" key="1">
    <citation type="submission" date="2024-09" db="EMBL/GenBank/DDBJ databases">
        <authorList>
            <person name="Sun Q."/>
            <person name="Mori K."/>
        </authorList>
    </citation>
    <scope>NUCLEOTIDE SEQUENCE [LARGE SCALE GENOMIC DNA]</scope>
    <source>
        <strain evidence="4 5">JCM 11201</strain>
    </source>
</reference>
<keyword evidence="1" id="KW-0805">Transcription regulation</keyword>
<keyword evidence="2" id="KW-0804">Transcription</keyword>
<gene>
    <name evidence="4" type="ORF">ACFFMS_06670</name>
</gene>
<dbReference type="PROSITE" id="PS01124">
    <property type="entry name" value="HTH_ARAC_FAMILY_2"/>
    <property type="match status" value="1"/>
</dbReference>
<feature type="domain" description="HTH araC/xylS-type" evidence="3">
    <location>
        <begin position="1"/>
        <end position="45"/>
    </location>
</feature>
<dbReference type="InterPro" id="IPR018060">
    <property type="entry name" value="HTH_AraC"/>
</dbReference>
<comment type="caution">
    <text evidence="4">The sequence shown here is derived from an EMBL/GenBank/DDBJ whole genome shotgun (WGS) entry which is preliminary data.</text>
</comment>
<protein>
    <submittedName>
        <fullName evidence="4">AraC family transcriptional regulator</fullName>
    </submittedName>
</protein>
<evidence type="ECO:0000259" key="3">
    <source>
        <dbReference type="PROSITE" id="PS01124"/>
    </source>
</evidence>
<dbReference type="InterPro" id="IPR009057">
    <property type="entry name" value="Homeodomain-like_sf"/>
</dbReference>
<organism evidence="4 5">
    <name type="scientific">Ectobacillus funiculus</name>
    <dbReference type="NCBI Taxonomy" id="137993"/>
    <lineage>
        <taxon>Bacteria</taxon>
        <taxon>Bacillati</taxon>
        <taxon>Bacillota</taxon>
        <taxon>Bacilli</taxon>
        <taxon>Bacillales</taxon>
        <taxon>Bacillaceae</taxon>
        <taxon>Ectobacillus</taxon>
    </lineage>
</organism>
<dbReference type="Pfam" id="PF00165">
    <property type="entry name" value="HTH_AraC"/>
    <property type="match status" value="1"/>
</dbReference>
<dbReference type="RefSeq" id="WP_379948469.1">
    <property type="nucleotide sequence ID" value="NZ_JBHMAF010000021.1"/>
</dbReference>
<sequence>MSGSGSKNSWSIDKIAQELHYSSAAHFSYHFLKTVGQSPLKFWNHSKVDSQKNKTGLHT</sequence>
<dbReference type="SUPFAM" id="SSF46689">
    <property type="entry name" value="Homeodomain-like"/>
    <property type="match status" value="1"/>
</dbReference>